<gene>
    <name evidence="9" type="ORF">KR50_30050</name>
</gene>
<keyword evidence="2" id="KW-1003">Cell membrane</keyword>
<evidence type="ECO:0000256" key="4">
    <source>
        <dbReference type="ARBA" id="ARBA00022989"/>
    </source>
</evidence>
<dbReference type="PATRIC" id="fig|220754.4.peg.3017"/>
<dbReference type="EMBL" id="JXRR01000017">
    <property type="protein sequence ID" value="KIL46330.1"/>
    <property type="molecule type" value="Genomic_DNA"/>
</dbReference>
<sequence length="197" mass="22043">MDYKDEQSQKPLPPGEAQMANEEKPVDLSPQPQSITPHFGGFWMRVWAYLFDVLVIAAINGLLVYPLLRLTGLTEPVGLFSIAGIATSIVFLTYFVLMTKFFQQTLGKMVFGLRVRSLNGSPLSWTAVLFRELVGRYVQSVFTIFGLPVFLFLYAVTAFTPKKQGLHDFIADTAVVHERTVMASLNSSYKPLATDRV</sequence>
<keyword evidence="3 7" id="KW-0812">Transmembrane</keyword>
<dbReference type="Pfam" id="PF06271">
    <property type="entry name" value="RDD"/>
    <property type="match status" value="1"/>
</dbReference>
<reference evidence="9 10" key="1">
    <citation type="submission" date="2015-01" db="EMBL/GenBank/DDBJ databases">
        <title>Jeotgalibacillus campisalis genome sequencing.</title>
        <authorList>
            <person name="Goh K.M."/>
            <person name="Chan K.-G."/>
            <person name="Yaakop A.S."/>
            <person name="Ee R."/>
            <person name="Gan H.M."/>
            <person name="Chan C.S."/>
        </authorList>
    </citation>
    <scope>NUCLEOTIDE SEQUENCE [LARGE SCALE GENOMIC DNA]</scope>
    <source>
        <strain evidence="9 10">SF-57</strain>
    </source>
</reference>
<feature type="region of interest" description="Disordered" evidence="6">
    <location>
        <begin position="1"/>
        <end position="31"/>
    </location>
</feature>
<evidence type="ECO:0000259" key="8">
    <source>
        <dbReference type="Pfam" id="PF06271"/>
    </source>
</evidence>
<comment type="caution">
    <text evidence="9">The sequence shown here is derived from an EMBL/GenBank/DDBJ whole genome shotgun (WGS) entry which is preliminary data.</text>
</comment>
<keyword evidence="5 7" id="KW-0472">Membrane</keyword>
<dbReference type="InterPro" id="IPR010432">
    <property type="entry name" value="RDD"/>
</dbReference>
<dbReference type="RefSeq" id="WP_232304287.1">
    <property type="nucleotide sequence ID" value="NZ_JXRR01000017.1"/>
</dbReference>
<feature type="domain" description="RDD" evidence="8">
    <location>
        <begin position="40"/>
        <end position="171"/>
    </location>
</feature>
<evidence type="ECO:0000256" key="3">
    <source>
        <dbReference type="ARBA" id="ARBA00022692"/>
    </source>
</evidence>
<accession>A0A0C2R7V7</accession>
<evidence type="ECO:0000256" key="7">
    <source>
        <dbReference type="SAM" id="Phobius"/>
    </source>
</evidence>
<evidence type="ECO:0000256" key="1">
    <source>
        <dbReference type="ARBA" id="ARBA00004651"/>
    </source>
</evidence>
<feature type="transmembrane region" description="Helical" evidence="7">
    <location>
        <begin position="46"/>
        <end position="65"/>
    </location>
</feature>
<evidence type="ECO:0000256" key="6">
    <source>
        <dbReference type="SAM" id="MobiDB-lite"/>
    </source>
</evidence>
<dbReference type="Proteomes" id="UP000031972">
    <property type="component" value="Unassembled WGS sequence"/>
</dbReference>
<dbReference type="PANTHER" id="PTHR36115:SF9">
    <property type="entry name" value="LMO1584 PROTEIN"/>
    <property type="match status" value="1"/>
</dbReference>
<evidence type="ECO:0000313" key="9">
    <source>
        <dbReference type="EMBL" id="KIL46330.1"/>
    </source>
</evidence>
<name>A0A0C2R7V7_9BACL</name>
<dbReference type="AlphaFoldDB" id="A0A0C2R7V7"/>
<feature type="transmembrane region" description="Helical" evidence="7">
    <location>
        <begin position="77"/>
        <end position="97"/>
    </location>
</feature>
<comment type="subcellular location">
    <subcellularLocation>
        <location evidence="1">Cell membrane</location>
        <topology evidence="1">Multi-pass membrane protein</topology>
    </subcellularLocation>
</comment>
<proteinExistence type="predicted"/>
<dbReference type="InterPro" id="IPR051791">
    <property type="entry name" value="Pra-immunoreactive"/>
</dbReference>
<evidence type="ECO:0000313" key="10">
    <source>
        <dbReference type="Proteomes" id="UP000031972"/>
    </source>
</evidence>
<keyword evidence="4 7" id="KW-1133">Transmembrane helix</keyword>
<dbReference type="PANTHER" id="PTHR36115">
    <property type="entry name" value="PROLINE-RICH ANTIGEN HOMOLOG-RELATED"/>
    <property type="match status" value="1"/>
</dbReference>
<organism evidence="9 10">
    <name type="scientific">Jeotgalibacillus campisalis</name>
    <dbReference type="NCBI Taxonomy" id="220754"/>
    <lineage>
        <taxon>Bacteria</taxon>
        <taxon>Bacillati</taxon>
        <taxon>Bacillota</taxon>
        <taxon>Bacilli</taxon>
        <taxon>Bacillales</taxon>
        <taxon>Caryophanaceae</taxon>
        <taxon>Jeotgalibacillus</taxon>
    </lineage>
</organism>
<keyword evidence="10" id="KW-1185">Reference proteome</keyword>
<dbReference type="GO" id="GO:0005886">
    <property type="term" value="C:plasma membrane"/>
    <property type="evidence" value="ECO:0007669"/>
    <property type="project" value="UniProtKB-SubCell"/>
</dbReference>
<evidence type="ECO:0000256" key="5">
    <source>
        <dbReference type="ARBA" id="ARBA00023136"/>
    </source>
</evidence>
<evidence type="ECO:0000256" key="2">
    <source>
        <dbReference type="ARBA" id="ARBA00022475"/>
    </source>
</evidence>
<protein>
    <recommendedName>
        <fullName evidence="8">RDD domain-containing protein</fullName>
    </recommendedName>
</protein>
<feature type="transmembrane region" description="Helical" evidence="7">
    <location>
        <begin position="137"/>
        <end position="156"/>
    </location>
</feature>